<dbReference type="RefSeq" id="WP_028729525.1">
    <property type="nucleotide sequence ID" value="NZ_KE386763.1"/>
</dbReference>
<dbReference type="SMART" id="SM00411">
    <property type="entry name" value="BHL"/>
    <property type="match status" value="1"/>
</dbReference>
<organism evidence="5 6">
    <name type="scientific">Parabacteroides gordonii MS-1 = DSM 23371</name>
    <dbReference type="NCBI Taxonomy" id="1203610"/>
    <lineage>
        <taxon>Bacteria</taxon>
        <taxon>Pseudomonadati</taxon>
        <taxon>Bacteroidota</taxon>
        <taxon>Bacteroidia</taxon>
        <taxon>Bacteroidales</taxon>
        <taxon>Tannerellaceae</taxon>
        <taxon>Parabacteroides</taxon>
    </lineage>
</organism>
<name>A0A0F5IYZ0_9BACT</name>
<dbReference type="CDD" id="cd13832">
    <property type="entry name" value="IHF"/>
    <property type="match status" value="1"/>
</dbReference>
<dbReference type="AlphaFoldDB" id="A0A0F5IYZ0"/>
<dbReference type="PATRIC" id="fig|1203610.3.peg.4010"/>
<comment type="caution">
    <text evidence="5">The sequence shown here is derived from an EMBL/GenBank/DDBJ whole genome shotgun (WGS) entry which is preliminary data.</text>
</comment>
<evidence type="ECO:0000313" key="6">
    <source>
        <dbReference type="Proteomes" id="UP000033035"/>
    </source>
</evidence>
<dbReference type="Gene3D" id="4.10.520.10">
    <property type="entry name" value="IHF-like DNA-binding proteins"/>
    <property type="match status" value="1"/>
</dbReference>
<dbReference type="GO" id="GO:0030261">
    <property type="term" value="P:chromosome condensation"/>
    <property type="evidence" value="ECO:0007669"/>
    <property type="project" value="UniProtKB-KW"/>
</dbReference>
<dbReference type="PANTHER" id="PTHR33175">
    <property type="entry name" value="DNA-BINDING PROTEIN HU"/>
    <property type="match status" value="1"/>
</dbReference>
<protein>
    <recommendedName>
        <fullName evidence="7">HU family DNA-binding protein</fullName>
    </recommendedName>
</protein>
<sequence length="107" mass="12071">MNKHDLVIALSERLSLTQLQSLEIVNAWEGVLLDALLADQRLMLQGFGTFHAWSQTERMGRNPRTGESCRIAPRVSVKFKPGKFLLGALNEKENDCQSTKENNDETI</sequence>
<dbReference type="PRINTS" id="PR01727">
    <property type="entry name" value="DNABINDINGHU"/>
</dbReference>
<evidence type="ECO:0000313" key="5">
    <source>
        <dbReference type="EMBL" id="KKB50397.1"/>
    </source>
</evidence>
<dbReference type="Proteomes" id="UP000033035">
    <property type="component" value="Unassembled WGS sequence"/>
</dbReference>
<dbReference type="InterPro" id="IPR010992">
    <property type="entry name" value="IHF-like_DNA-bd_dom_sf"/>
</dbReference>
<keyword evidence="2" id="KW-0226">DNA condensation</keyword>
<dbReference type="Pfam" id="PF00216">
    <property type="entry name" value="Bac_DNA_binding"/>
    <property type="match status" value="1"/>
</dbReference>
<dbReference type="EMBL" id="AQHW01000020">
    <property type="protein sequence ID" value="KKB50397.1"/>
    <property type="molecule type" value="Genomic_DNA"/>
</dbReference>
<evidence type="ECO:0008006" key="7">
    <source>
        <dbReference type="Google" id="ProtNLM"/>
    </source>
</evidence>
<dbReference type="HOGENOM" id="CLU_105066_3_3_10"/>
<dbReference type="STRING" id="1203610.HMPREF1536_03933"/>
<reference evidence="5 6" key="1">
    <citation type="submission" date="2013-04" db="EMBL/GenBank/DDBJ databases">
        <title>The Genome Sequence of Parabacteroides gordonii DSM 23371.</title>
        <authorList>
            <consortium name="The Broad Institute Genomics Platform"/>
            <person name="Earl A."/>
            <person name="Ward D."/>
            <person name="Feldgarden M."/>
            <person name="Gevers D."/>
            <person name="Martens E."/>
            <person name="Sakamoto M."/>
            <person name="Benno Y."/>
            <person name="Suzuki N."/>
            <person name="Matsunaga N."/>
            <person name="Koshihara K."/>
            <person name="Seki M."/>
            <person name="Komiya H."/>
            <person name="Walker B."/>
            <person name="Young S."/>
            <person name="Zeng Q."/>
            <person name="Gargeya S."/>
            <person name="Fitzgerald M."/>
            <person name="Haas B."/>
            <person name="Abouelleil A."/>
            <person name="Allen A.W."/>
            <person name="Alvarado L."/>
            <person name="Arachchi H.M."/>
            <person name="Berlin A.M."/>
            <person name="Chapman S.B."/>
            <person name="Gainer-Dewar J."/>
            <person name="Goldberg J."/>
            <person name="Griggs A."/>
            <person name="Gujja S."/>
            <person name="Hansen M."/>
            <person name="Howarth C."/>
            <person name="Imamovic A."/>
            <person name="Ireland A."/>
            <person name="Larimer J."/>
            <person name="McCowan C."/>
            <person name="Murphy C."/>
            <person name="Pearson M."/>
            <person name="Poon T.W."/>
            <person name="Priest M."/>
            <person name="Roberts A."/>
            <person name="Saif S."/>
            <person name="Shea T."/>
            <person name="Sisk P."/>
            <person name="Sykes S."/>
            <person name="Wortman J."/>
            <person name="Nusbaum C."/>
            <person name="Birren B."/>
        </authorList>
    </citation>
    <scope>NUCLEOTIDE SEQUENCE [LARGE SCALE GENOMIC DNA]</scope>
    <source>
        <strain evidence="5 6">MS-1</strain>
    </source>
</reference>
<proteinExistence type="inferred from homology"/>
<dbReference type="PROSITE" id="PS00045">
    <property type="entry name" value="HISTONE_LIKE"/>
    <property type="match status" value="1"/>
</dbReference>
<dbReference type="GO" id="GO:0030527">
    <property type="term" value="F:structural constituent of chromatin"/>
    <property type="evidence" value="ECO:0007669"/>
    <property type="project" value="InterPro"/>
</dbReference>
<evidence type="ECO:0000256" key="4">
    <source>
        <dbReference type="RuleBase" id="RU003939"/>
    </source>
</evidence>
<dbReference type="SUPFAM" id="SSF47729">
    <property type="entry name" value="IHF-like DNA-binding proteins"/>
    <property type="match status" value="1"/>
</dbReference>
<comment type="similarity">
    <text evidence="1 4">Belongs to the bacterial histone-like protein family.</text>
</comment>
<dbReference type="PANTHER" id="PTHR33175:SF3">
    <property type="entry name" value="DNA-BINDING PROTEIN HU-BETA"/>
    <property type="match status" value="1"/>
</dbReference>
<dbReference type="GO" id="GO:0005829">
    <property type="term" value="C:cytosol"/>
    <property type="evidence" value="ECO:0007669"/>
    <property type="project" value="TreeGrafter"/>
</dbReference>
<dbReference type="InterPro" id="IPR020816">
    <property type="entry name" value="Histone-like_DNA-bd_CS"/>
</dbReference>
<dbReference type="GO" id="GO:0003677">
    <property type="term" value="F:DNA binding"/>
    <property type="evidence" value="ECO:0007669"/>
    <property type="project" value="UniProtKB-KW"/>
</dbReference>
<evidence type="ECO:0000256" key="2">
    <source>
        <dbReference type="ARBA" id="ARBA00023067"/>
    </source>
</evidence>
<keyword evidence="6" id="KW-1185">Reference proteome</keyword>
<keyword evidence="3" id="KW-0238">DNA-binding</keyword>
<evidence type="ECO:0000256" key="1">
    <source>
        <dbReference type="ARBA" id="ARBA00010529"/>
    </source>
</evidence>
<gene>
    <name evidence="5" type="ORF">HMPREF1536_03933</name>
</gene>
<evidence type="ECO:0000256" key="3">
    <source>
        <dbReference type="ARBA" id="ARBA00023125"/>
    </source>
</evidence>
<accession>A0A0F5IYZ0</accession>
<dbReference type="InterPro" id="IPR000119">
    <property type="entry name" value="Hist_DNA-bd"/>
</dbReference>